<proteinExistence type="predicted"/>
<accession>A0A8J7SA16</accession>
<dbReference type="GO" id="GO:0051082">
    <property type="term" value="F:unfolded protein binding"/>
    <property type="evidence" value="ECO:0007669"/>
    <property type="project" value="InterPro"/>
</dbReference>
<evidence type="ECO:0000256" key="1">
    <source>
        <dbReference type="ARBA" id="ARBA00023063"/>
    </source>
</evidence>
<comment type="caution">
    <text evidence="2">The sequence shown here is derived from an EMBL/GenBank/DDBJ whole genome shotgun (WGS) entry which is preliminary data.</text>
</comment>
<dbReference type="Gene3D" id="1.10.3480.10">
    <property type="entry name" value="TorD-like"/>
    <property type="match status" value="1"/>
</dbReference>
<evidence type="ECO:0000313" key="2">
    <source>
        <dbReference type="EMBL" id="MBJ6727146.1"/>
    </source>
</evidence>
<dbReference type="InterPro" id="IPR020945">
    <property type="entry name" value="DMSO/NO3_reduct_chaperone"/>
</dbReference>
<evidence type="ECO:0000313" key="3">
    <source>
        <dbReference type="Proteomes" id="UP000636888"/>
    </source>
</evidence>
<dbReference type="InterPro" id="IPR036411">
    <property type="entry name" value="TorD-like_sf"/>
</dbReference>
<dbReference type="GO" id="GO:0051131">
    <property type="term" value="P:chaperone-mediated protein complex assembly"/>
    <property type="evidence" value="ECO:0007669"/>
    <property type="project" value="InterPro"/>
</dbReference>
<name>A0A8J7SA16_9BACT</name>
<dbReference type="InterPro" id="IPR003765">
    <property type="entry name" value="NO3_reductase_chaperone_NarJ"/>
</dbReference>
<keyword evidence="3" id="KW-1185">Reference proteome</keyword>
<dbReference type="Pfam" id="PF02613">
    <property type="entry name" value="Nitrate_red_del"/>
    <property type="match status" value="1"/>
</dbReference>
<dbReference type="AlphaFoldDB" id="A0A8J7SA16"/>
<sequence length="186" mass="21207">MTLAACYRALAALMQYPEDRDAMLVNLDRATEHLLRCNLEPIASSFVDFLGRSSLEEIQEDFVATFDFNPGRAPYLGHHLYRDHGKRSSYLIKLKQEFARYGFVPTGCELPDHLSVLAHFLAHLAETNQDSPRRSLLEQAVLPGLKKLTENQDRSRPHWLPLFEAAHHVMTQDCREDPPCSTRSSS</sequence>
<dbReference type="EMBL" id="JAEMHM010000020">
    <property type="protein sequence ID" value="MBJ6727146.1"/>
    <property type="molecule type" value="Genomic_DNA"/>
</dbReference>
<dbReference type="PANTHER" id="PTHR43680">
    <property type="entry name" value="NITRATE REDUCTASE MOLYBDENUM COFACTOR ASSEMBLY CHAPERONE"/>
    <property type="match status" value="1"/>
</dbReference>
<dbReference type="SUPFAM" id="SSF89155">
    <property type="entry name" value="TorD-like"/>
    <property type="match status" value="1"/>
</dbReference>
<protein>
    <submittedName>
        <fullName evidence="2">Molecular chaperone TorD family protein</fullName>
    </submittedName>
</protein>
<dbReference type="Proteomes" id="UP000636888">
    <property type="component" value="Unassembled WGS sequence"/>
</dbReference>
<keyword evidence="1" id="KW-0534">Nitrate assimilation</keyword>
<dbReference type="RefSeq" id="WP_199386058.1">
    <property type="nucleotide sequence ID" value="NZ_JAEMHM010000020.1"/>
</dbReference>
<dbReference type="GO" id="GO:0042128">
    <property type="term" value="P:nitrate assimilation"/>
    <property type="evidence" value="ECO:0007669"/>
    <property type="project" value="UniProtKB-KW"/>
</dbReference>
<dbReference type="GO" id="GO:0016530">
    <property type="term" value="F:metallochaperone activity"/>
    <property type="evidence" value="ECO:0007669"/>
    <property type="project" value="TreeGrafter"/>
</dbReference>
<gene>
    <name evidence="2" type="ORF">JFN93_20740</name>
</gene>
<dbReference type="PANTHER" id="PTHR43680:SF2">
    <property type="entry name" value="NITRATE REDUCTASE MOLYBDENUM COFACTOR ASSEMBLY CHAPERONE NARJ"/>
    <property type="match status" value="1"/>
</dbReference>
<organism evidence="2 3">
    <name type="scientific">Geomesophilobacter sediminis</name>
    <dbReference type="NCBI Taxonomy" id="2798584"/>
    <lineage>
        <taxon>Bacteria</taxon>
        <taxon>Pseudomonadati</taxon>
        <taxon>Thermodesulfobacteriota</taxon>
        <taxon>Desulfuromonadia</taxon>
        <taxon>Geobacterales</taxon>
        <taxon>Geobacteraceae</taxon>
        <taxon>Geomesophilobacter</taxon>
    </lineage>
</organism>
<reference evidence="2" key="1">
    <citation type="submission" date="2020-12" db="EMBL/GenBank/DDBJ databases">
        <title>Geomonas sp. Red875, isolated from river sediment.</title>
        <authorList>
            <person name="Xu Z."/>
            <person name="Zhang Z."/>
            <person name="Masuda Y."/>
            <person name="Itoh H."/>
            <person name="Senoo K."/>
        </authorList>
    </citation>
    <scope>NUCLEOTIDE SEQUENCE</scope>
    <source>
        <strain evidence="2">Red875</strain>
    </source>
</reference>